<dbReference type="FunFam" id="1.20.5.990:FF:000005">
    <property type="entry name" value="TNFAIP3 interacting protein 2"/>
    <property type="match status" value="1"/>
</dbReference>
<evidence type="ECO:0000256" key="6">
    <source>
        <dbReference type="ARBA" id="ARBA00022771"/>
    </source>
</evidence>
<keyword evidence="12" id="KW-0395">Inflammatory response</keyword>
<reference evidence="19 20" key="1">
    <citation type="submission" date="2024-05" db="EMBL/GenBank/DDBJ databases">
        <title>A high-quality chromosomal-level genome assembly of Topmouth culter (Culter alburnus).</title>
        <authorList>
            <person name="Zhao H."/>
        </authorList>
    </citation>
    <scope>NUCLEOTIDE SEQUENCE [LARGE SCALE GENOMIC DNA]</scope>
    <source>
        <strain evidence="19">CATC2023</strain>
        <tissue evidence="19">Muscle</tissue>
    </source>
</reference>
<dbReference type="AlphaFoldDB" id="A0AAW2B7B6"/>
<evidence type="ECO:0000256" key="14">
    <source>
        <dbReference type="ARBA" id="ARBA00063508"/>
    </source>
</evidence>
<dbReference type="Gene3D" id="1.20.5.990">
    <property type="entry name" value="Nemo cc2-lz domain - 1d5 darpin complex"/>
    <property type="match status" value="1"/>
</dbReference>
<keyword evidence="7" id="KW-0862">Zinc</keyword>
<dbReference type="GO" id="GO:0034138">
    <property type="term" value="P:toll-like receptor 3 signaling pathway"/>
    <property type="evidence" value="ECO:0007669"/>
    <property type="project" value="TreeGrafter"/>
</dbReference>
<proteinExistence type="predicted"/>
<feature type="coiled-coil region" evidence="17">
    <location>
        <begin position="102"/>
        <end position="151"/>
    </location>
</feature>
<dbReference type="Gene3D" id="1.20.5.1180">
    <property type="entry name" value="Geminin coiled-coil domain"/>
    <property type="match status" value="1"/>
</dbReference>
<keyword evidence="2" id="KW-0963">Cytoplasm</keyword>
<evidence type="ECO:0000256" key="5">
    <source>
        <dbReference type="ARBA" id="ARBA00022723"/>
    </source>
</evidence>
<comment type="subcellular location">
    <subcellularLocation>
        <location evidence="1">Cytoplasm</location>
    </subcellularLocation>
</comment>
<evidence type="ECO:0000256" key="12">
    <source>
        <dbReference type="ARBA" id="ARBA00023198"/>
    </source>
</evidence>
<evidence type="ECO:0000313" key="20">
    <source>
        <dbReference type="Proteomes" id="UP001479290"/>
    </source>
</evidence>
<evidence type="ECO:0000256" key="1">
    <source>
        <dbReference type="ARBA" id="ARBA00004496"/>
    </source>
</evidence>
<dbReference type="GO" id="GO:0006954">
    <property type="term" value="P:inflammatory response"/>
    <property type="evidence" value="ECO:0007669"/>
    <property type="project" value="UniProtKB-KW"/>
</dbReference>
<dbReference type="GO" id="GO:0006357">
    <property type="term" value="P:regulation of transcription by RNA polymerase II"/>
    <property type="evidence" value="ECO:0007669"/>
    <property type="project" value="TreeGrafter"/>
</dbReference>
<evidence type="ECO:0000256" key="9">
    <source>
        <dbReference type="ARBA" id="ARBA00023015"/>
    </source>
</evidence>
<feature type="coiled-coil region" evidence="17">
    <location>
        <begin position="212"/>
        <end position="239"/>
    </location>
</feature>
<dbReference type="Pfam" id="PF12180">
    <property type="entry name" value="EABR"/>
    <property type="match status" value="1"/>
</dbReference>
<keyword evidence="8" id="KW-0832">Ubl conjugation</keyword>
<evidence type="ECO:0000256" key="15">
    <source>
        <dbReference type="ARBA" id="ARBA00073020"/>
    </source>
</evidence>
<dbReference type="GO" id="GO:0043123">
    <property type="term" value="P:positive regulation of canonical NF-kappaB signal transduction"/>
    <property type="evidence" value="ECO:0007669"/>
    <property type="project" value="TreeGrafter"/>
</dbReference>
<gene>
    <name evidence="19" type="ORF">ABG768_000722</name>
</gene>
<evidence type="ECO:0000259" key="18">
    <source>
        <dbReference type="Pfam" id="PF12180"/>
    </source>
</evidence>
<dbReference type="GO" id="GO:0071222">
    <property type="term" value="P:cellular response to lipopolysaccharide"/>
    <property type="evidence" value="ECO:0007669"/>
    <property type="project" value="TreeGrafter"/>
</dbReference>
<evidence type="ECO:0000256" key="2">
    <source>
        <dbReference type="ARBA" id="ARBA00022490"/>
    </source>
</evidence>
<keyword evidence="11" id="KW-0804">Transcription</keyword>
<evidence type="ECO:0000256" key="13">
    <source>
        <dbReference type="ARBA" id="ARBA00055998"/>
    </source>
</evidence>
<organism evidence="19 20">
    <name type="scientific">Culter alburnus</name>
    <name type="common">Topmouth culter</name>
    <dbReference type="NCBI Taxonomy" id="194366"/>
    <lineage>
        <taxon>Eukaryota</taxon>
        <taxon>Metazoa</taxon>
        <taxon>Chordata</taxon>
        <taxon>Craniata</taxon>
        <taxon>Vertebrata</taxon>
        <taxon>Euteleostomi</taxon>
        <taxon>Actinopterygii</taxon>
        <taxon>Neopterygii</taxon>
        <taxon>Teleostei</taxon>
        <taxon>Ostariophysi</taxon>
        <taxon>Cypriniformes</taxon>
        <taxon>Xenocyprididae</taxon>
        <taxon>Xenocypridinae</taxon>
        <taxon>Culter</taxon>
    </lineage>
</organism>
<protein>
    <recommendedName>
        <fullName evidence="15">TNFAIP3-interacting protein 2</fullName>
    </recommendedName>
    <alternativeName>
        <fullName evidence="16">A20-binding inhibitor of NF-kappa-B activation 2</fullName>
    </alternativeName>
</protein>
<dbReference type="GO" id="GO:0005737">
    <property type="term" value="C:cytoplasm"/>
    <property type="evidence" value="ECO:0007669"/>
    <property type="project" value="UniProtKB-SubCell"/>
</dbReference>
<keyword evidence="3" id="KW-0597">Phosphoprotein</keyword>
<comment type="subunit">
    <text evidence="14">Interacts with STK11/LKB1, TNFAIP3, IKBKG, NFKB1, MAP3K8, TEK, RIPK1, CHUK, IKBKB and SMARCD1. Interacts with polyubiquitin.</text>
</comment>
<feature type="domain" description="TSG101 and ALIX binding" evidence="18">
    <location>
        <begin position="230"/>
        <end position="263"/>
    </location>
</feature>
<dbReference type="PANTHER" id="PTHR31882">
    <property type="entry name" value="TNFAIP3-INTERACTING PROTEIN COILED COIL FAMILY MEMBER"/>
    <property type="match status" value="1"/>
</dbReference>
<evidence type="ECO:0000256" key="4">
    <source>
        <dbReference type="ARBA" id="ARBA00022703"/>
    </source>
</evidence>
<evidence type="ECO:0000256" key="17">
    <source>
        <dbReference type="SAM" id="Coils"/>
    </source>
</evidence>
<name>A0AAW2B7B6_CULAL</name>
<keyword evidence="9" id="KW-0805">Transcription regulation</keyword>
<evidence type="ECO:0000256" key="16">
    <source>
        <dbReference type="ARBA" id="ARBA00079469"/>
    </source>
</evidence>
<dbReference type="Proteomes" id="UP001479290">
    <property type="component" value="Unassembled WGS sequence"/>
</dbReference>
<keyword evidence="6" id="KW-0863">Zinc-finger</keyword>
<evidence type="ECO:0000256" key="7">
    <source>
        <dbReference type="ARBA" id="ARBA00022833"/>
    </source>
</evidence>
<comment type="caution">
    <text evidence="19">The sequence shown here is derived from an EMBL/GenBank/DDBJ whole genome shotgun (WGS) entry which is preliminary data.</text>
</comment>
<sequence>MDEMKRENEALRAKLRSCSTLNTFYHETQQEIARLNHLVTSKDGIIADLKARLGKYEKTVVIEGEDPYIVGPSKSLIESLCKEICKLKQKLKESEADTAQILETSKTEIQRLQEKVKEKDQELKAIRERPEQEKEREIQQLRSTLAERDRTQATRAVLCNSLAEEAEQLRAQLGATVQVCQELLGRMEKEKSKTAIMDQRDQVNETTDSPEVPHLNVIINKLEEENDQLKKRVAYVESLNSKWQKYDSSREEYVRGLCQKLKESNGLASAGPTLTQTQAAGSKALIQQEIARLNGLLQDKMMECERLSRERDDNTRRDHERIQMLEQQVLAYIEDFKSERADRERAQGKILDLQDEVGRLQLQIRTQAKRPRRLIFTPASLGP</sequence>
<keyword evidence="20" id="KW-1185">Reference proteome</keyword>
<feature type="coiled-coil region" evidence="17">
    <location>
        <begin position="336"/>
        <end position="363"/>
    </location>
</feature>
<dbReference type="GO" id="GO:0008270">
    <property type="term" value="F:zinc ion binding"/>
    <property type="evidence" value="ECO:0007669"/>
    <property type="project" value="UniProtKB-KW"/>
</dbReference>
<keyword evidence="5" id="KW-0479">Metal-binding</keyword>
<evidence type="ECO:0000256" key="11">
    <source>
        <dbReference type="ARBA" id="ARBA00023163"/>
    </source>
</evidence>
<dbReference type="PANTHER" id="PTHR31882:SF6">
    <property type="entry name" value="TNFAIP3-INTERACTING PROTEIN 2"/>
    <property type="match status" value="1"/>
</dbReference>
<keyword evidence="10 17" id="KW-0175">Coiled coil</keyword>
<evidence type="ECO:0000256" key="10">
    <source>
        <dbReference type="ARBA" id="ARBA00023054"/>
    </source>
</evidence>
<evidence type="ECO:0000313" key="19">
    <source>
        <dbReference type="EMBL" id="KAK9981161.1"/>
    </source>
</evidence>
<evidence type="ECO:0000256" key="3">
    <source>
        <dbReference type="ARBA" id="ARBA00022553"/>
    </source>
</evidence>
<dbReference type="InterPro" id="IPR022008">
    <property type="entry name" value="EABR"/>
</dbReference>
<dbReference type="GO" id="GO:0006915">
    <property type="term" value="P:apoptotic process"/>
    <property type="evidence" value="ECO:0007669"/>
    <property type="project" value="UniProtKB-KW"/>
</dbReference>
<comment type="function">
    <text evidence="13">Inhibits NF-kappa-B activation by blocking the interaction of RIPK1 with its downstream effector NEMO/IKBKG. Forms a ternary complex with NFKB1 and MAP3K8 but appears to function upstream of MAP3K8 in the TLR4 signaling pathway that regulates MAP3K8 activation. Involved in activation of the MEK/ERK signaling pathway during innate immune response; this function seems to be stimulus- and cell type specific. Required for stability of MAP3K8. Involved in regulation of apoptosis in endothelial cells; promotes TEK agonist-stimulated endothelial survival. May act as transcriptional coactivator when translocated to the nucleus. Enhances CHUK-mediated NF-kappa-B activation involving NF-kappa-B p50-p65 and p50-c-Rel complexes.</text>
</comment>
<dbReference type="GO" id="GO:0034134">
    <property type="term" value="P:toll-like receptor 2 signaling pathway"/>
    <property type="evidence" value="ECO:0007669"/>
    <property type="project" value="TreeGrafter"/>
</dbReference>
<accession>A0AAW2B7B6</accession>
<keyword evidence="4" id="KW-0053">Apoptosis</keyword>
<evidence type="ECO:0000256" key="8">
    <source>
        <dbReference type="ARBA" id="ARBA00022843"/>
    </source>
</evidence>
<dbReference type="EMBL" id="JAWDJR010000001">
    <property type="protein sequence ID" value="KAK9981161.1"/>
    <property type="molecule type" value="Genomic_DNA"/>
</dbReference>